<evidence type="ECO:0000313" key="2">
    <source>
        <dbReference type="EMBL" id="KAJ1718282.1"/>
    </source>
</evidence>
<feature type="non-terminal residue" evidence="2">
    <location>
        <position position="344"/>
    </location>
</feature>
<feature type="compositionally biased region" description="Gly residues" evidence="1">
    <location>
        <begin position="1"/>
        <end position="10"/>
    </location>
</feature>
<dbReference type="Proteomes" id="UP001149813">
    <property type="component" value="Unassembled WGS sequence"/>
</dbReference>
<organism evidence="2 3">
    <name type="scientific">Coemansia erecta</name>
    <dbReference type="NCBI Taxonomy" id="147472"/>
    <lineage>
        <taxon>Eukaryota</taxon>
        <taxon>Fungi</taxon>
        <taxon>Fungi incertae sedis</taxon>
        <taxon>Zoopagomycota</taxon>
        <taxon>Kickxellomycotina</taxon>
        <taxon>Kickxellomycetes</taxon>
        <taxon>Kickxellales</taxon>
        <taxon>Kickxellaceae</taxon>
        <taxon>Coemansia</taxon>
    </lineage>
</organism>
<keyword evidence="3" id="KW-1185">Reference proteome</keyword>
<feature type="non-terminal residue" evidence="2">
    <location>
        <position position="1"/>
    </location>
</feature>
<dbReference type="AlphaFoldDB" id="A0A9W7XSM6"/>
<reference evidence="2" key="1">
    <citation type="submission" date="2022-07" db="EMBL/GenBank/DDBJ databases">
        <title>Phylogenomic reconstructions and comparative analyses of Kickxellomycotina fungi.</title>
        <authorList>
            <person name="Reynolds N.K."/>
            <person name="Stajich J.E."/>
            <person name="Barry K."/>
            <person name="Grigoriev I.V."/>
            <person name="Crous P."/>
            <person name="Smith M.E."/>
        </authorList>
    </citation>
    <scope>NUCLEOTIDE SEQUENCE</scope>
    <source>
        <strain evidence="2">NBRC 32514</strain>
    </source>
</reference>
<comment type="caution">
    <text evidence="2">The sequence shown here is derived from an EMBL/GenBank/DDBJ whole genome shotgun (WGS) entry which is preliminary data.</text>
</comment>
<protein>
    <submittedName>
        <fullName evidence="2">Uncharacterized protein</fullName>
    </submittedName>
</protein>
<evidence type="ECO:0000313" key="3">
    <source>
        <dbReference type="Proteomes" id="UP001149813"/>
    </source>
</evidence>
<feature type="compositionally biased region" description="Low complexity" evidence="1">
    <location>
        <begin position="120"/>
        <end position="142"/>
    </location>
</feature>
<feature type="compositionally biased region" description="Basic residues" evidence="1">
    <location>
        <begin position="82"/>
        <end position="96"/>
    </location>
</feature>
<gene>
    <name evidence="2" type="ORF">LPJ53_006590</name>
</gene>
<accession>A0A9W7XSM6</accession>
<sequence length="344" mass="35211">NGGDGEGSNGGEAKATASSLSSSSNRRRRRRSAAPGVTTGAQTDREPPQQQQQPEPEPAPKANPRLQTQPQPQPQTQQKAKPQPKQKSKPKPKSKPKVPALPTVVPRILMRPSPAPSAPATPSAPAAPASPAKPASPATPLSPREPHVQPHPLSPTPLASAPSSSSHSLLAIRIATATANRRPAALPLLSATGKLLAATRRAPASAASGAGGDPCVLRSTVGLIGRAGVGKTFLASRLFGHTGKALQLPQQQQSPGALDLCVLPGGTAYIDMPAVMSLGAADRWTKRSAGTAAARRSAARLRDLQLAVLALLVCDHVVVVVPPGDRSMGRLVGRAAELKGAIPG</sequence>
<dbReference type="EMBL" id="JANBOJ010001059">
    <property type="protein sequence ID" value="KAJ1718282.1"/>
    <property type="molecule type" value="Genomic_DNA"/>
</dbReference>
<feature type="compositionally biased region" description="Low complexity" evidence="1">
    <location>
        <begin position="67"/>
        <end position="81"/>
    </location>
</feature>
<name>A0A9W7XSM6_9FUNG</name>
<evidence type="ECO:0000256" key="1">
    <source>
        <dbReference type="SAM" id="MobiDB-lite"/>
    </source>
</evidence>
<feature type="region of interest" description="Disordered" evidence="1">
    <location>
        <begin position="1"/>
        <end position="164"/>
    </location>
</feature>
<proteinExistence type="predicted"/>